<keyword evidence="8 11" id="KW-1133">Transmembrane helix</keyword>
<dbReference type="Pfam" id="PF02669">
    <property type="entry name" value="KdpC"/>
    <property type="match status" value="1"/>
</dbReference>
<evidence type="ECO:0000256" key="7">
    <source>
        <dbReference type="ARBA" id="ARBA00022958"/>
    </source>
</evidence>
<keyword evidence="1 11" id="KW-0813">Transport</keyword>
<comment type="subunit">
    <text evidence="11">The system is composed of three essential subunits: KdpA, KdpB and KdpC.</text>
</comment>
<dbReference type="NCBIfam" id="NF001454">
    <property type="entry name" value="PRK00315.1"/>
    <property type="match status" value="1"/>
</dbReference>
<dbReference type="EMBL" id="JACVDC010000147">
    <property type="protein sequence ID" value="MBC9798644.1"/>
    <property type="molecule type" value="Genomic_DNA"/>
</dbReference>
<dbReference type="AlphaFoldDB" id="A0A926JWJ5"/>
<dbReference type="NCBIfam" id="TIGR00681">
    <property type="entry name" value="kdpC"/>
    <property type="match status" value="1"/>
</dbReference>
<dbReference type="PIRSF" id="PIRSF001296">
    <property type="entry name" value="K_ATPase_KdpC"/>
    <property type="match status" value="1"/>
</dbReference>
<evidence type="ECO:0000256" key="2">
    <source>
        <dbReference type="ARBA" id="ARBA00022475"/>
    </source>
</evidence>
<accession>A0A926JWJ5</accession>
<gene>
    <name evidence="11 12" type="primary">kdpC</name>
    <name evidence="12" type="ORF">IBL28_21945</name>
</gene>
<reference evidence="12 13" key="1">
    <citation type="submission" date="2020-09" db="EMBL/GenBank/DDBJ databases">
        <title>Sinomicrobium weinanense sp. nov., a halophilic bacteria isolated from saline-alkali soil.</title>
        <authorList>
            <person name="Wu P."/>
            <person name="Ren H."/>
            <person name="Mei Y."/>
            <person name="Liang Y."/>
            <person name="Chen Z."/>
        </authorList>
    </citation>
    <scope>NUCLEOTIDE SEQUENCE [LARGE SCALE GENOMIC DNA]</scope>
    <source>
        <strain evidence="12 13">FJxs</strain>
    </source>
</reference>
<evidence type="ECO:0000256" key="11">
    <source>
        <dbReference type="HAMAP-Rule" id="MF_00276"/>
    </source>
</evidence>
<keyword evidence="4 11" id="KW-0812">Transmembrane</keyword>
<keyword evidence="6 11" id="KW-0067">ATP-binding</keyword>
<evidence type="ECO:0000313" key="12">
    <source>
        <dbReference type="EMBL" id="MBC9798644.1"/>
    </source>
</evidence>
<keyword evidence="3 11" id="KW-0633">Potassium transport</keyword>
<comment type="function">
    <text evidence="11">Part of the high-affinity ATP-driven potassium transport (or Kdp) system, which catalyzes the hydrolysis of ATP coupled with the electrogenic transport of potassium into the cytoplasm. This subunit acts as a catalytic chaperone that increases the ATP-binding affinity of the ATP-hydrolyzing subunit KdpB by the formation of a transient KdpB/KdpC/ATP ternary complex.</text>
</comment>
<evidence type="ECO:0000256" key="6">
    <source>
        <dbReference type="ARBA" id="ARBA00022840"/>
    </source>
</evidence>
<evidence type="ECO:0000256" key="4">
    <source>
        <dbReference type="ARBA" id="ARBA00022692"/>
    </source>
</evidence>
<dbReference type="Proteomes" id="UP000653730">
    <property type="component" value="Unassembled WGS sequence"/>
</dbReference>
<evidence type="ECO:0000256" key="8">
    <source>
        <dbReference type="ARBA" id="ARBA00022989"/>
    </source>
</evidence>
<keyword evidence="5 11" id="KW-0547">Nucleotide-binding</keyword>
<sequence>MKTLRTILGLTLLTLLLFGIGYPLAMVGLGTVLAPDSAQGNPIYKREKLVGFENIGQQFHSNRYFWSRPSAVDYDASSTGGSNYGPTNPEYLELVRTRIDTLLKYHPGLTKKDIPVDLVTASGSGLDPHISKEAALIQINRIAGIRKVPEDKLKELVEKHTEKPLSGIAGPGNYVNVLKINMALDELSTKK</sequence>
<dbReference type="RefSeq" id="WP_187967752.1">
    <property type="nucleotide sequence ID" value="NZ_JACVDC010000147.1"/>
</dbReference>
<dbReference type="InterPro" id="IPR003820">
    <property type="entry name" value="KdpC"/>
</dbReference>
<evidence type="ECO:0000256" key="3">
    <source>
        <dbReference type="ARBA" id="ARBA00022538"/>
    </source>
</evidence>
<evidence type="ECO:0000256" key="10">
    <source>
        <dbReference type="ARBA" id="ARBA00023136"/>
    </source>
</evidence>
<dbReference type="HAMAP" id="MF_00276">
    <property type="entry name" value="KdpC"/>
    <property type="match status" value="1"/>
</dbReference>
<comment type="subcellular location">
    <subcellularLocation>
        <location evidence="11">Cell membrane</location>
        <topology evidence="11">Single-pass membrane protein</topology>
    </subcellularLocation>
</comment>
<keyword evidence="10 11" id="KW-0472">Membrane</keyword>
<proteinExistence type="inferred from homology"/>
<keyword evidence="13" id="KW-1185">Reference proteome</keyword>
<evidence type="ECO:0000256" key="1">
    <source>
        <dbReference type="ARBA" id="ARBA00022448"/>
    </source>
</evidence>
<dbReference type="GO" id="GO:0008556">
    <property type="term" value="F:P-type potassium transmembrane transporter activity"/>
    <property type="evidence" value="ECO:0007669"/>
    <property type="project" value="InterPro"/>
</dbReference>
<dbReference type="PANTHER" id="PTHR30042:SF2">
    <property type="entry name" value="POTASSIUM-TRANSPORTING ATPASE KDPC SUBUNIT"/>
    <property type="match status" value="1"/>
</dbReference>
<keyword evidence="7 11" id="KW-0630">Potassium</keyword>
<dbReference type="PANTHER" id="PTHR30042">
    <property type="entry name" value="POTASSIUM-TRANSPORTING ATPASE C CHAIN"/>
    <property type="match status" value="1"/>
</dbReference>
<evidence type="ECO:0000256" key="9">
    <source>
        <dbReference type="ARBA" id="ARBA00023065"/>
    </source>
</evidence>
<dbReference type="GO" id="GO:0005524">
    <property type="term" value="F:ATP binding"/>
    <property type="evidence" value="ECO:0007669"/>
    <property type="project" value="UniProtKB-UniRule"/>
</dbReference>
<evidence type="ECO:0000256" key="5">
    <source>
        <dbReference type="ARBA" id="ARBA00022741"/>
    </source>
</evidence>
<evidence type="ECO:0000313" key="13">
    <source>
        <dbReference type="Proteomes" id="UP000653730"/>
    </source>
</evidence>
<protein>
    <recommendedName>
        <fullName evidence="11">Potassium-transporting ATPase KdpC subunit</fullName>
    </recommendedName>
    <alternativeName>
        <fullName evidence="11">ATP phosphohydrolase [potassium-transporting] C chain</fullName>
    </alternativeName>
    <alternativeName>
        <fullName evidence="11">Potassium-binding and translocating subunit C</fullName>
    </alternativeName>
    <alternativeName>
        <fullName evidence="11">Potassium-translocating ATPase C chain</fullName>
    </alternativeName>
</protein>
<keyword evidence="2 11" id="KW-1003">Cell membrane</keyword>
<comment type="caution">
    <text evidence="12">The sequence shown here is derived from an EMBL/GenBank/DDBJ whole genome shotgun (WGS) entry which is preliminary data.</text>
</comment>
<name>A0A926JWJ5_9FLAO</name>
<dbReference type="GO" id="GO:0005886">
    <property type="term" value="C:plasma membrane"/>
    <property type="evidence" value="ECO:0007669"/>
    <property type="project" value="UniProtKB-SubCell"/>
</dbReference>
<organism evidence="12 13">
    <name type="scientific">Sinomicrobium weinanense</name>
    <dbReference type="NCBI Taxonomy" id="2842200"/>
    <lineage>
        <taxon>Bacteria</taxon>
        <taxon>Pseudomonadati</taxon>
        <taxon>Bacteroidota</taxon>
        <taxon>Flavobacteriia</taxon>
        <taxon>Flavobacteriales</taxon>
        <taxon>Flavobacteriaceae</taxon>
        <taxon>Sinomicrobium</taxon>
    </lineage>
</organism>
<comment type="similarity">
    <text evidence="11">Belongs to the KdpC family.</text>
</comment>
<keyword evidence="9 11" id="KW-0406">Ion transport</keyword>